<evidence type="ECO:0000256" key="5">
    <source>
        <dbReference type="SAM" id="Coils"/>
    </source>
</evidence>
<dbReference type="Pfam" id="PF07535">
    <property type="entry name" value="zf-DBF"/>
    <property type="match status" value="1"/>
</dbReference>
<evidence type="ECO:0000313" key="9">
    <source>
        <dbReference type="Proteomes" id="UP000054279"/>
    </source>
</evidence>
<feature type="region of interest" description="Disordered" evidence="6">
    <location>
        <begin position="1"/>
        <end position="55"/>
    </location>
</feature>
<feature type="compositionally biased region" description="Acidic residues" evidence="6">
    <location>
        <begin position="610"/>
        <end position="641"/>
    </location>
</feature>
<dbReference type="InterPro" id="IPR038545">
    <property type="entry name" value="Znf_DBF_sf"/>
</dbReference>
<reference evidence="8 9" key="1">
    <citation type="submission" date="2014-06" db="EMBL/GenBank/DDBJ databases">
        <title>Evolutionary Origins and Diversification of the Mycorrhizal Mutualists.</title>
        <authorList>
            <consortium name="DOE Joint Genome Institute"/>
            <consortium name="Mycorrhizal Genomics Consortium"/>
            <person name="Kohler A."/>
            <person name="Kuo A."/>
            <person name="Nagy L.G."/>
            <person name="Floudas D."/>
            <person name="Copeland A."/>
            <person name="Barry K.W."/>
            <person name="Cichocki N."/>
            <person name="Veneault-Fourrey C."/>
            <person name="LaButti K."/>
            <person name="Lindquist E.A."/>
            <person name="Lipzen A."/>
            <person name="Lundell T."/>
            <person name="Morin E."/>
            <person name="Murat C."/>
            <person name="Riley R."/>
            <person name="Ohm R."/>
            <person name="Sun H."/>
            <person name="Tunlid A."/>
            <person name="Henrissat B."/>
            <person name="Grigoriev I.V."/>
            <person name="Hibbett D.S."/>
            <person name="Martin F."/>
        </authorList>
    </citation>
    <scope>NUCLEOTIDE SEQUENCE [LARGE SCALE GENOMIC DNA]</scope>
    <source>
        <strain evidence="8 9">SS14</strain>
    </source>
</reference>
<dbReference type="Gene3D" id="6.10.250.3410">
    <property type="entry name" value="DBF zinc finger"/>
    <property type="match status" value="1"/>
</dbReference>
<evidence type="ECO:0000256" key="1">
    <source>
        <dbReference type="ARBA" id="ARBA00022723"/>
    </source>
</evidence>
<evidence type="ECO:0000256" key="2">
    <source>
        <dbReference type="ARBA" id="ARBA00022771"/>
    </source>
</evidence>
<dbReference type="PANTHER" id="PTHR15375">
    <property type="entry name" value="ACTIVATOR OF S-PHASE KINASE-RELATED"/>
    <property type="match status" value="1"/>
</dbReference>
<dbReference type="InterPro" id="IPR006572">
    <property type="entry name" value="Znf_DBF"/>
</dbReference>
<feature type="region of interest" description="Disordered" evidence="6">
    <location>
        <begin position="562"/>
        <end position="642"/>
    </location>
</feature>
<evidence type="ECO:0000313" key="8">
    <source>
        <dbReference type="EMBL" id="KIJ39930.1"/>
    </source>
</evidence>
<evidence type="ECO:0000256" key="6">
    <source>
        <dbReference type="SAM" id="MobiDB-lite"/>
    </source>
</evidence>
<keyword evidence="3" id="KW-0862">Zinc</keyword>
<dbReference type="Proteomes" id="UP000054279">
    <property type="component" value="Unassembled WGS sequence"/>
</dbReference>
<dbReference type="AlphaFoldDB" id="A0A0C9VP98"/>
<dbReference type="InterPro" id="IPR051590">
    <property type="entry name" value="Replication_Regulatory_Kinase"/>
</dbReference>
<dbReference type="GO" id="GO:0043539">
    <property type="term" value="F:protein serine/threonine kinase activator activity"/>
    <property type="evidence" value="ECO:0007669"/>
    <property type="project" value="TreeGrafter"/>
</dbReference>
<proteinExistence type="predicted"/>
<accession>A0A0C9VP98</accession>
<keyword evidence="2 4" id="KW-0863">Zinc-finger</keyword>
<evidence type="ECO:0000256" key="3">
    <source>
        <dbReference type="ARBA" id="ARBA00022833"/>
    </source>
</evidence>
<dbReference type="InterPro" id="IPR013939">
    <property type="entry name" value="Regulatory_Dfp1/Him1"/>
</dbReference>
<name>A0A0C9VP98_SPHS4</name>
<feature type="region of interest" description="Disordered" evidence="6">
    <location>
        <begin position="156"/>
        <end position="192"/>
    </location>
</feature>
<dbReference type="GO" id="GO:1901987">
    <property type="term" value="P:regulation of cell cycle phase transition"/>
    <property type="evidence" value="ECO:0007669"/>
    <property type="project" value="TreeGrafter"/>
</dbReference>
<organism evidence="8 9">
    <name type="scientific">Sphaerobolus stellatus (strain SS14)</name>
    <dbReference type="NCBI Taxonomy" id="990650"/>
    <lineage>
        <taxon>Eukaryota</taxon>
        <taxon>Fungi</taxon>
        <taxon>Dikarya</taxon>
        <taxon>Basidiomycota</taxon>
        <taxon>Agaricomycotina</taxon>
        <taxon>Agaricomycetes</taxon>
        <taxon>Phallomycetidae</taxon>
        <taxon>Geastrales</taxon>
        <taxon>Sphaerobolaceae</taxon>
        <taxon>Sphaerobolus</taxon>
    </lineage>
</organism>
<dbReference type="CDD" id="cd00027">
    <property type="entry name" value="BRCT"/>
    <property type="match status" value="1"/>
</dbReference>
<dbReference type="OrthoDB" id="21380at2759"/>
<dbReference type="SUPFAM" id="SSF52113">
    <property type="entry name" value="BRCT domain"/>
    <property type="match status" value="1"/>
</dbReference>
<dbReference type="PANTHER" id="PTHR15375:SF26">
    <property type="entry name" value="PROTEIN CHIFFON"/>
    <property type="match status" value="1"/>
</dbReference>
<dbReference type="HOGENOM" id="CLU_017715_1_0_1"/>
<evidence type="ECO:0000256" key="4">
    <source>
        <dbReference type="PROSITE-ProRule" id="PRU00600"/>
    </source>
</evidence>
<dbReference type="EMBL" id="KN837148">
    <property type="protein sequence ID" value="KIJ39930.1"/>
    <property type="molecule type" value="Genomic_DNA"/>
</dbReference>
<feature type="domain" description="DBF4-type" evidence="7">
    <location>
        <begin position="509"/>
        <end position="558"/>
    </location>
</feature>
<dbReference type="GO" id="GO:0031431">
    <property type="term" value="C:Dbf4-dependent protein kinase complex"/>
    <property type="evidence" value="ECO:0007669"/>
    <property type="project" value="TreeGrafter"/>
</dbReference>
<keyword evidence="5" id="KW-0175">Coiled coil</keyword>
<feature type="coiled-coil region" evidence="5">
    <location>
        <begin position="331"/>
        <end position="358"/>
    </location>
</feature>
<dbReference type="InterPro" id="IPR036420">
    <property type="entry name" value="BRCT_dom_sf"/>
</dbReference>
<protein>
    <recommendedName>
        <fullName evidence="7">DBF4-type domain-containing protein</fullName>
    </recommendedName>
</protein>
<dbReference type="FunFam" id="6.10.250.3410:FF:000001">
    <property type="entry name" value="Protein DBF4 homolog A"/>
    <property type="match status" value="1"/>
</dbReference>
<sequence>MASVLRRPLGNRQADQSTKTEKLLSPFASAVRPLGSTINIKRPRSPEAEEVSQPKRSKILLQAHAQITNGKSTIALNTTKETKERKEKGKDVDRVTAKDARHQAQEEFVTRYTKAFPTFVFFFDERDGNHQHVEQGVTALGARVELFFSSSVTHVITNRPQPPKNEQYKPPNKENKENVVPKGQKTGNLKSPINLKSRFDHGVYDKLVRDAVQLNKKIWNVAKLESVLNRLRPFDSTTWHGKNEEPSPALTELLENERIHGTLERDPRERRHDYAYFTKGSYFLLIEDIKSELAPIGIMEYPGPSREDKTPYPVLYMDPRARSPYTKWDEKEARQLKKAELNEKLKNAENEKKRARVKEQLKLRHFETKKLTHKLQRRASMGNLEAAHDLTCPAFEEDASLSIGPLSNSMAPGEQVASGFGPSTTGFPLNAYLAASGNSVAITSTTTTSLARSLANANGSTRLPLNLRQSLGKQVLMNRAANTNKENPFEQRLRKAKSTTTLKLPPREETKKPGYCEACRVKFEDFAEHIKGLRHRKFAMNPSNYTELDGLLRRLWRKPKHTFDISNDSDSSSSSDDSKSLDLEPGDYFYRVGGSESQNENGSESGSGSGDEDEDEDEDLEDGDDNDNEDGNGDADEDEEMCVACCEVH</sequence>
<dbReference type="Pfam" id="PF08630">
    <property type="entry name" value="Dfp1_Him1_M"/>
    <property type="match status" value="1"/>
</dbReference>
<feature type="compositionally biased region" description="Low complexity" evidence="6">
    <location>
        <begin position="593"/>
        <end position="606"/>
    </location>
</feature>
<dbReference type="Gene3D" id="3.40.50.10190">
    <property type="entry name" value="BRCT domain"/>
    <property type="match status" value="1"/>
</dbReference>
<feature type="compositionally biased region" description="Low complexity" evidence="6">
    <location>
        <begin position="564"/>
        <end position="575"/>
    </location>
</feature>
<keyword evidence="9" id="KW-1185">Reference proteome</keyword>
<dbReference type="GO" id="GO:0003676">
    <property type="term" value="F:nucleic acid binding"/>
    <property type="evidence" value="ECO:0007669"/>
    <property type="project" value="InterPro"/>
</dbReference>
<evidence type="ECO:0000259" key="7">
    <source>
        <dbReference type="PROSITE" id="PS51265"/>
    </source>
</evidence>
<dbReference type="GO" id="GO:0010571">
    <property type="term" value="P:positive regulation of nuclear cell cycle DNA replication"/>
    <property type="evidence" value="ECO:0007669"/>
    <property type="project" value="TreeGrafter"/>
</dbReference>
<gene>
    <name evidence="8" type="ORF">M422DRAFT_32530</name>
</gene>
<dbReference type="PROSITE" id="PS51265">
    <property type="entry name" value="ZF_DBF4"/>
    <property type="match status" value="1"/>
</dbReference>
<dbReference type="GO" id="GO:0008270">
    <property type="term" value="F:zinc ion binding"/>
    <property type="evidence" value="ECO:0007669"/>
    <property type="project" value="UniProtKB-KW"/>
</dbReference>
<dbReference type="SMART" id="SM00586">
    <property type="entry name" value="ZnF_DBF"/>
    <property type="match status" value="1"/>
</dbReference>
<keyword evidence="1" id="KW-0479">Metal-binding</keyword>